<proteinExistence type="predicted"/>
<protein>
    <submittedName>
        <fullName evidence="1">Uncharacterized protein</fullName>
    </submittedName>
</protein>
<dbReference type="RefSeq" id="WP_000379360.1">
    <property type="nucleotide sequence ID" value="NC_018510.1"/>
</dbReference>
<organism evidence="1 2">
    <name type="scientific">Bacillus thuringiensis HD-789</name>
    <dbReference type="NCBI Taxonomy" id="1217737"/>
    <lineage>
        <taxon>Bacteria</taxon>
        <taxon>Bacillati</taxon>
        <taxon>Bacillota</taxon>
        <taxon>Bacilli</taxon>
        <taxon>Bacillales</taxon>
        <taxon>Bacillaceae</taxon>
        <taxon>Bacillus</taxon>
        <taxon>Bacillus cereus group</taxon>
    </lineage>
</organism>
<accession>A0A9W3K089</accession>
<geneLocation type="plasmid" evidence="1 2">
    <name>pBTHD789-3</name>
</geneLocation>
<reference evidence="1 2" key="1">
    <citation type="journal article" date="2013" name="Genome Announc.">
        <title>Complete Genome Sequence of Bacillus thuringiensis Serovar Israelensis Strain HD-789.</title>
        <authorList>
            <person name="Doggett N.A."/>
            <person name="Stubben C.J."/>
            <person name="Chertkov O."/>
            <person name="Bruce D.C."/>
            <person name="Detter J.C."/>
            <person name="Johnson S.L."/>
            <person name="Han C.S."/>
        </authorList>
    </citation>
    <scope>NUCLEOTIDE SEQUENCE [LARGE SCALE GENOMIC DNA]</scope>
    <source>
        <strain evidence="1 2">HD-789</strain>
    </source>
</reference>
<evidence type="ECO:0000313" key="1">
    <source>
        <dbReference type="EMBL" id="AFQ30512.1"/>
    </source>
</evidence>
<sequence>MDTFRDKLRLGAIDINQNDKNGVFLRQFDEVRYKEEKYIIIWHPIYEEFVASHHTRKFIPYELLNRVEYKKNLKENVPK</sequence>
<dbReference type="KEGG" id="btn:BTF1_32136"/>
<dbReference type="EMBL" id="CP003766">
    <property type="protein sequence ID" value="AFQ30512.1"/>
    <property type="molecule type" value="Genomic_DNA"/>
</dbReference>
<dbReference type="Proteomes" id="UP000005257">
    <property type="component" value="Plasmid pBTHD789-3"/>
</dbReference>
<evidence type="ECO:0000313" key="2">
    <source>
        <dbReference type="Proteomes" id="UP000005257"/>
    </source>
</evidence>
<keyword evidence="1" id="KW-0614">Plasmid</keyword>
<name>A0A9W3K089_BACTU</name>
<dbReference type="AlphaFoldDB" id="A0A9W3K089"/>
<gene>
    <name evidence="1" type="ORF">BTF1_32136</name>
</gene>